<dbReference type="EC" id="2.7.1.30" evidence="9"/>
<dbReference type="InterPro" id="IPR018484">
    <property type="entry name" value="FGGY_N"/>
</dbReference>
<dbReference type="FunFam" id="3.30.420.40:FF:000007">
    <property type="entry name" value="Glycerol kinase"/>
    <property type="match status" value="1"/>
</dbReference>
<evidence type="ECO:0000259" key="12">
    <source>
        <dbReference type="Pfam" id="PF02782"/>
    </source>
</evidence>
<comment type="pathway">
    <text evidence="1 9">Polyol metabolism; glycerol degradation via glycerol kinase pathway; sn-glycerol 3-phosphate from glycerol: step 1/1.</text>
</comment>
<accession>A0A6J4RIK7</accession>
<feature type="binding site" evidence="9">
    <location>
        <position position="134"/>
    </location>
    <ligand>
        <name>sn-glycerol 3-phosphate</name>
        <dbReference type="ChEBI" id="CHEBI:57597"/>
    </ligand>
</feature>
<feature type="binding site" evidence="9">
    <location>
        <position position="413"/>
    </location>
    <ligand>
        <name>ADP</name>
        <dbReference type="ChEBI" id="CHEBI:456216"/>
    </ligand>
</feature>
<dbReference type="InterPro" id="IPR018485">
    <property type="entry name" value="FGGY_C"/>
</dbReference>
<organism evidence="13">
    <name type="scientific">uncultured Segetibacter sp</name>
    <dbReference type="NCBI Taxonomy" id="481133"/>
    <lineage>
        <taxon>Bacteria</taxon>
        <taxon>Pseudomonadati</taxon>
        <taxon>Bacteroidota</taxon>
        <taxon>Chitinophagia</taxon>
        <taxon>Chitinophagales</taxon>
        <taxon>Chitinophagaceae</taxon>
        <taxon>Segetibacter</taxon>
        <taxon>environmental samples</taxon>
    </lineage>
</organism>
<comment type="similarity">
    <text evidence="2 9 10">Belongs to the FGGY kinase family.</text>
</comment>
<evidence type="ECO:0000313" key="13">
    <source>
        <dbReference type="EMBL" id="CAA9470612.1"/>
    </source>
</evidence>
<evidence type="ECO:0000256" key="2">
    <source>
        <dbReference type="ARBA" id="ARBA00009156"/>
    </source>
</evidence>
<keyword evidence="6 9" id="KW-0319">Glycerol metabolism</keyword>
<dbReference type="PROSITE" id="PS00933">
    <property type="entry name" value="FGGY_KINASES_1"/>
    <property type="match status" value="1"/>
</dbReference>
<feature type="binding site" evidence="9">
    <location>
        <position position="243"/>
    </location>
    <ligand>
        <name>sn-glycerol 3-phosphate</name>
        <dbReference type="ChEBI" id="CHEBI:57597"/>
    </ligand>
</feature>
<feature type="domain" description="Carbohydrate kinase FGGY C-terminal" evidence="12">
    <location>
        <begin position="260"/>
        <end position="448"/>
    </location>
</feature>
<feature type="binding site" evidence="9">
    <location>
        <position position="244"/>
    </location>
    <ligand>
        <name>glycerol</name>
        <dbReference type="ChEBI" id="CHEBI:17754"/>
    </ligand>
</feature>
<keyword evidence="7 9" id="KW-0067">ATP-binding</keyword>
<feature type="binding site" evidence="9">
    <location>
        <position position="308"/>
    </location>
    <ligand>
        <name>ATP</name>
        <dbReference type="ChEBI" id="CHEBI:30616"/>
    </ligand>
</feature>
<feature type="binding site" evidence="9">
    <location>
        <position position="82"/>
    </location>
    <ligand>
        <name>glycerol</name>
        <dbReference type="ChEBI" id="CHEBI:17754"/>
    </ligand>
</feature>
<evidence type="ECO:0000256" key="5">
    <source>
        <dbReference type="ARBA" id="ARBA00022777"/>
    </source>
</evidence>
<feature type="binding site" evidence="9">
    <location>
        <position position="312"/>
    </location>
    <ligand>
        <name>ATP</name>
        <dbReference type="ChEBI" id="CHEBI:30616"/>
    </ligand>
</feature>
<proteinExistence type="inferred from homology"/>
<keyword evidence="4 9" id="KW-0547">Nucleotide-binding</keyword>
<dbReference type="GO" id="GO:0005829">
    <property type="term" value="C:cytosol"/>
    <property type="evidence" value="ECO:0007669"/>
    <property type="project" value="TreeGrafter"/>
</dbReference>
<dbReference type="InterPro" id="IPR000577">
    <property type="entry name" value="Carb_kinase_FGGY"/>
</dbReference>
<feature type="binding site" evidence="9">
    <location>
        <position position="265"/>
    </location>
    <ligand>
        <name>ADP</name>
        <dbReference type="ChEBI" id="CHEBI:456216"/>
    </ligand>
</feature>
<reference evidence="13" key="1">
    <citation type="submission" date="2020-02" db="EMBL/GenBank/DDBJ databases">
        <authorList>
            <person name="Meier V. D."/>
        </authorList>
    </citation>
    <scope>NUCLEOTIDE SEQUENCE</scope>
    <source>
        <strain evidence="13">AVDCRST_MAG96</strain>
    </source>
</reference>
<evidence type="ECO:0000256" key="3">
    <source>
        <dbReference type="ARBA" id="ARBA00022679"/>
    </source>
</evidence>
<dbReference type="InterPro" id="IPR018483">
    <property type="entry name" value="Carb_kinase_FGGY_CS"/>
</dbReference>
<dbReference type="GO" id="GO:0004370">
    <property type="term" value="F:glycerol kinase activity"/>
    <property type="evidence" value="ECO:0007669"/>
    <property type="project" value="UniProtKB-UniRule"/>
</dbReference>
<feature type="binding site" evidence="9">
    <location>
        <position position="12"/>
    </location>
    <ligand>
        <name>ATP</name>
        <dbReference type="ChEBI" id="CHEBI:30616"/>
    </ligand>
</feature>
<keyword evidence="5 9" id="KW-0418">Kinase</keyword>
<gene>
    <name evidence="9" type="primary">glpK</name>
    <name evidence="13" type="ORF">AVDCRST_MAG96-380</name>
</gene>
<dbReference type="AlphaFoldDB" id="A0A6J4RIK7"/>
<protein>
    <recommendedName>
        <fullName evidence="9">Glycerol kinase</fullName>
        <ecNumber evidence="9">2.7.1.30</ecNumber>
    </recommendedName>
    <alternativeName>
        <fullName evidence="9">ATP:glycerol 3-phosphotransferase</fullName>
    </alternativeName>
    <alternativeName>
        <fullName evidence="9">Glycerokinase</fullName>
        <shortName evidence="9">GK</shortName>
    </alternativeName>
</protein>
<feature type="binding site" evidence="9">
    <location>
        <position position="83"/>
    </location>
    <ligand>
        <name>glycerol</name>
        <dbReference type="ChEBI" id="CHEBI:17754"/>
    </ligand>
</feature>
<evidence type="ECO:0000256" key="4">
    <source>
        <dbReference type="ARBA" id="ARBA00022741"/>
    </source>
</evidence>
<feature type="binding site" evidence="9">
    <location>
        <position position="308"/>
    </location>
    <ligand>
        <name>ADP</name>
        <dbReference type="ChEBI" id="CHEBI:456216"/>
    </ligand>
</feature>
<feature type="binding site" evidence="9">
    <location>
        <position position="16"/>
    </location>
    <ligand>
        <name>ADP</name>
        <dbReference type="ChEBI" id="CHEBI:456216"/>
    </ligand>
</feature>
<name>A0A6J4RIK7_9BACT</name>
<dbReference type="InterPro" id="IPR005999">
    <property type="entry name" value="Glycerol_kin"/>
</dbReference>
<dbReference type="Pfam" id="PF02782">
    <property type="entry name" value="FGGY_C"/>
    <property type="match status" value="1"/>
</dbReference>
<dbReference type="GO" id="GO:0006072">
    <property type="term" value="P:glycerol-3-phosphate metabolic process"/>
    <property type="evidence" value="ECO:0007669"/>
    <property type="project" value="InterPro"/>
</dbReference>
<feature type="binding site" evidence="9">
    <location>
        <position position="12"/>
    </location>
    <ligand>
        <name>ADP</name>
        <dbReference type="ChEBI" id="CHEBI:456216"/>
    </ligand>
</feature>
<keyword evidence="3 9" id="KW-0808">Transferase</keyword>
<evidence type="ECO:0000259" key="11">
    <source>
        <dbReference type="Pfam" id="PF00370"/>
    </source>
</evidence>
<feature type="binding site" evidence="9">
    <location>
        <position position="134"/>
    </location>
    <ligand>
        <name>glycerol</name>
        <dbReference type="ChEBI" id="CHEBI:17754"/>
    </ligand>
</feature>
<evidence type="ECO:0000256" key="8">
    <source>
        <dbReference type="ARBA" id="ARBA00052101"/>
    </source>
</evidence>
<dbReference type="CDD" id="cd07786">
    <property type="entry name" value="FGGY_EcGK_like"/>
    <property type="match status" value="1"/>
</dbReference>
<evidence type="ECO:0000256" key="9">
    <source>
        <dbReference type="HAMAP-Rule" id="MF_00186"/>
    </source>
</evidence>
<feature type="binding site" evidence="9">
    <location>
        <position position="12"/>
    </location>
    <ligand>
        <name>sn-glycerol 3-phosphate</name>
        <dbReference type="ChEBI" id="CHEBI:57597"/>
    </ligand>
</feature>
<feature type="binding site" evidence="9">
    <location>
        <position position="13"/>
    </location>
    <ligand>
        <name>ATP</name>
        <dbReference type="ChEBI" id="CHEBI:30616"/>
    </ligand>
</feature>
<feature type="binding site" evidence="9">
    <location>
        <position position="243"/>
    </location>
    <ligand>
        <name>glycerol</name>
        <dbReference type="ChEBI" id="CHEBI:17754"/>
    </ligand>
</feature>
<dbReference type="HAMAP" id="MF_00186">
    <property type="entry name" value="Glycerol_kin"/>
    <property type="match status" value="1"/>
</dbReference>
<evidence type="ECO:0000256" key="1">
    <source>
        <dbReference type="ARBA" id="ARBA00005190"/>
    </source>
</evidence>
<feature type="binding site" evidence="9">
    <location>
        <position position="265"/>
    </location>
    <ligand>
        <name>ATP</name>
        <dbReference type="ChEBI" id="CHEBI:30616"/>
    </ligand>
</feature>
<comment type="catalytic activity">
    <reaction evidence="8 9">
        <text>glycerol + ATP = sn-glycerol 3-phosphate + ADP + H(+)</text>
        <dbReference type="Rhea" id="RHEA:21644"/>
        <dbReference type="ChEBI" id="CHEBI:15378"/>
        <dbReference type="ChEBI" id="CHEBI:17754"/>
        <dbReference type="ChEBI" id="CHEBI:30616"/>
        <dbReference type="ChEBI" id="CHEBI:57597"/>
        <dbReference type="ChEBI" id="CHEBI:456216"/>
        <dbReference type="EC" id="2.7.1.30"/>
    </reaction>
</comment>
<feature type="binding site" evidence="9">
    <location>
        <position position="409"/>
    </location>
    <ligand>
        <name>ATP</name>
        <dbReference type="ChEBI" id="CHEBI:30616"/>
    </ligand>
</feature>
<dbReference type="InterPro" id="IPR043129">
    <property type="entry name" value="ATPase_NBD"/>
</dbReference>
<feature type="binding site" evidence="9">
    <location>
        <position position="83"/>
    </location>
    <ligand>
        <name>sn-glycerol 3-phosphate</name>
        <dbReference type="ChEBI" id="CHEBI:57597"/>
    </ligand>
</feature>
<dbReference type="FunFam" id="3.30.420.40:FF:000008">
    <property type="entry name" value="Glycerol kinase"/>
    <property type="match status" value="1"/>
</dbReference>
<feature type="binding site" evidence="9">
    <location>
        <position position="409"/>
    </location>
    <ligand>
        <name>ADP</name>
        <dbReference type="ChEBI" id="CHEBI:456216"/>
    </ligand>
</feature>
<dbReference type="Gene3D" id="3.30.420.40">
    <property type="match status" value="2"/>
</dbReference>
<dbReference type="PROSITE" id="PS00445">
    <property type="entry name" value="FGGY_KINASES_2"/>
    <property type="match status" value="1"/>
</dbReference>
<feature type="domain" description="Carbohydrate kinase FGGY N-terminal" evidence="11">
    <location>
        <begin position="5"/>
        <end position="250"/>
    </location>
</feature>
<dbReference type="NCBIfam" id="TIGR01311">
    <property type="entry name" value="glycerol_kin"/>
    <property type="match status" value="1"/>
</dbReference>
<comment type="function">
    <text evidence="9">Key enzyme in the regulation of glycerol uptake and metabolism. Catalyzes the phosphorylation of glycerol to yield sn-glycerol 3-phosphate.</text>
</comment>
<dbReference type="Pfam" id="PF00370">
    <property type="entry name" value="FGGY_N"/>
    <property type="match status" value="1"/>
</dbReference>
<dbReference type="GO" id="GO:0005524">
    <property type="term" value="F:ATP binding"/>
    <property type="evidence" value="ECO:0007669"/>
    <property type="project" value="UniProtKB-UniRule"/>
</dbReference>
<evidence type="ECO:0000256" key="10">
    <source>
        <dbReference type="RuleBase" id="RU003733"/>
    </source>
</evidence>
<sequence>MPNNILSLDQGTTSSRAIIFNRAGSIVSLAQREFTQYYPSPGQVEHDPTEIWSTQVGVATEAMIKAGLAPKDIAAIGITNQRETTIVWDRRTGKPIHNAIVWQDRRTSAYCDELKEAGHSKMIREKTGLIIDAYFSATKIKWLLDNISGARQKAEKGTLAFGTVDSWLVWNLTGGAVHVTDVTNASRTMLFNIHTLTWDKSLLDLFDIPEGMLPQVRSSSEVLGETAGNILAHKIPIAGIAGDQQAALFGQMCTRPGMVKNTYGTGCFMLMNTGNQPVISKNNLITTVAWKIKDEVTYALEGSIFIGGAVVQWLRDELGIIPSAPAVEDLCKQVQDNGGVYLVPAFAGLGAPHWNQHARGTMVGITRGTTAAHIGRAALESIAYQTMDVLKAMEADAGEAIRELRVDGGAVSNDLLMQIQADVLKTVVVRPEITEVTALGAAYLAGLATGFWASKEDLENQWKVNRSFKAENVNNEILIQGWHRAVKAAKAWAEG</sequence>
<comment type="activity regulation">
    <text evidence="9">Inhibited by fructose 1,6-bisphosphate (FBP).</text>
</comment>
<feature type="binding site" evidence="9">
    <location>
        <position position="82"/>
    </location>
    <ligand>
        <name>sn-glycerol 3-phosphate</name>
        <dbReference type="ChEBI" id="CHEBI:57597"/>
    </ligand>
</feature>
<dbReference type="NCBIfam" id="NF000756">
    <property type="entry name" value="PRK00047.1"/>
    <property type="match status" value="1"/>
</dbReference>
<dbReference type="PANTHER" id="PTHR10196:SF69">
    <property type="entry name" value="GLYCEROL KINASE"/>
    <property type="match status" value="1"/>
</dbReference>
<dbReference type="PANTHER" id="PTHR10196">
    <property type="entry name" value="SUGAR KINASE"/>
    <property type="match status" value="1"/>
</dbReference>
<evidence type="ECO:0000256" key="6">
    <source>
        <dbReference type="ARBA" id="ARBA00022798"/>
    </source>
</evidence>
<evidence type="ECO:0000256" key="7">
    <source>
        <dbReference type="ARBA" id="ARBA00022840"/>
    </source>
</evidence>
<feature type="binding site" evidence="9">
    <location>
        <position position="14"/>
    </location>
    <ligand>
        <name>ATP</name>
        <dbReference type="ChEBI" id="CHEBI:30616"/>
    </ligand>
</feature>
<dbReference type="EMBL" id="CADCVN010000144">
    <property type="protein sequence ID" value="CAA9470612.1"/>
    <property type="molecule type" value="Genomic_DNA"/>
</dbReference>
<dbReference type="PIRSF" id="PIRSF000538">
    <property type="entry name" value="GlpK"/>
    <property type="match status" value="1"/>
</dbReference>
<dbReference type="UniPathway" id="UPA00618">
    <property type="reaction ID" value="UER00672"/>
</dbReference>
<dbReference type="SUPFAM" id="SSF53067">
    <property type="entry name" value="Actin-like ATPase domain"/>
    <property type="match status" value="2"/>
</dbReference>
<dbReference type="GO" id="GO:0019563">
    <property type="term" value="P:glycerol catabolic process"/>
    <property type="evidence" value="ECO:0007669"/>
    <property type="project" value="UniProtKB-UniRule"/>
</dbReference>